<comment type="caution">
    <text evidence="3">The sequence shown here is derived from an EMBL/GenBank/DDBJ whole genome shotgun (WGS) entry which is preliminary data.</text>
</comment>
<evidence type="ECO:0000313" key="3">
    <source>
        <dbReference type="EMBL" id="MFD2261690.1"/>
    </source>
</evidence>
<organism evidence="3 4">
    <name type="scientific">Lacibacterium aquatile</name>
    <dbReference type="NCBI Taxonomy" id="1168082"/>
    <lineage>
        <taxon>Bacteria</taxon>
        <taxon>Pseudomonadati</taxon>
        <taxon>Pseudomonadota</taxon>
        <taxon>Alphaproteobacteria</taxon>
        <taxon>Rhodospirillales</taxon>
        <taxon>Rhodospirillaceae</taxon>
    </lineage>
</organism>
<dbReference type="InterPro" id="IPR013217">
    <property type="entry name" value="Methyltransf_12"/>
</dbReference>
<accession>A0ABW5DMD8</accession>
<dbReference type="CDD" id="cd02440">
    <property type="entry name" value="AdoMet_MTases"/>
    <property type="match status" value="1"/>
</dbReference>
<dbReference type="InterPro" id="IPR018773">
    <property type="entry name" value="MeTrfase_reg_dom_prd"/>
</dbReference>
<dbReference type="EMBL" id="JBHUIP010000003">
    <property type="protein sequence ID" value="MFD2261690.1"/>
    <property type="molecule type" value="Genomic_DNA"/>
</dbReference>
<reference evidence="4" key="1">
    <citation type="journal article" date="2019" name="Int. J. Syst. Evol. Microbiol.">
        <title>The Global Catalogue of Microorganisms (GCM) 10K type strain sequencing project: providing services to taxonomists for standard genome sequencing and annotation.</title>
        <authorList>
            <consortium name="The Broad Institute Genomics Platform"/>
            <consortium name="The Broad Institute Genome Sequencing Center for Infectious Disease"/>
            <person name="Wu L."/>
            <person name="Ma J."/>
        </authorList>
    </citation>
    <scope>NUCLEOTIDE SEQUENCE [LARGE SCALE GENOMIC DNA]</scope>
    <source>
        <strain evidence="4">CGMCC 1.19062</strain>
    </source>
</reference>
<gene>
    <name evidence="3" type="ORF">ACFSM5_02245</name>
</gene>
<dbReference type="SUPFAM" id="SSF53335">
    <property type="entry name" value="S-adenosyl-L-methionine-dependent methyltransferases"/>
    <property type="match status" value="1"/>
</dbReference>
<dbReference type="Pfam" id="PF08242">
    <property type="entry name" value="Methyltransf_12"/>
    <property type="match status" value="1"/>
</dbReference>
<dbReference type="GO" id="GO:0008168">
    <property type="term" value="F:methyltransferase activity"/>
    <property type="evidence" value="ECO:0007669"/>
    <property type="project" value="UniProtKB-KW"/>
</dbReference>
<keyword evidence="4" id="KW-1185">Reference proteome</keyword>
<dbReference type="GO" id="GO:0032259">
    <property type="term" value="P:methylation"/>
    <property type="evidence" value="ECO:0007669"/>
    <property type="project" value="UniProtKB-KW"/>
</dbReference>
<feature type="domain" description="Methyltransferase regulatory" evidence="2">
    <location>
        <begin position="220"/>
        <end position="303"/>
    </location>
</feature>
<name>A0ABW5DMD8_9PROT</name>
<sequence length="511" mass="55983">MVDTPSWSQGYVTDTGYTHGFYRELSPAIITYALRLAGRRAPDIDKPFTYCELGFGQGMTLNALAAAFPHGEFWGTDFNPDHAAQAKMMADGAGLSNLKVFDASFQDFAEAATPQFDFIVFHGIWSWIIPEARQGILDFVRKKLKVGGAVYISFNALPGWGPAAPLRHLLYEFGRTQGGGTVDKIDKALDFATKLVESKQGFFGSVGGLDKRVEQIRKHNRRYVAHEYFNEAWTPDYFSDIAASMGEAKLSYAGSANPLDGFDHLNLSATAKPLLAEAKDPIFREVLRDFLLNRQFRRDLFLRGNLTLPTQERSAQLLGTRFVLTVARSSIPEKVKLPLGEMQLKAEIYDPLLDALAAGPVMLSSLIGKPEFAKITPNMLIEASAVLTGLNYAHPVGSESLIAARKALVGRLNQMMLGQFLAGEAGDRLISPVTGSEVVASVNDRLFVEALQAKAKDPVAHAANRLTRLGLSLNAGEKRLTTVADIVPVLTGVYKTFTEKTLPVYKQHGIL</sequence>
<evidence type="ECO:0000313" key="4">
    <source>
        <dbReference type="Proteomes" id="UP001597295"/>
    </source>
</evidence>
<dbReference type="Proteomes" id="UP001597295">
    <property type="component" value="Unassembled WGS sequence"/>
</dbReference>
<proteinExistence type="predicted"/>
<dbReference type="InterPro" id="IPR029063">
    <property type="entry name" value="SAM-dependent_MTases_sf"/>
</dbReference>
<dbReference type="RefSeq" id="WP_379874606.1">
    <property type="nucleotide sequence ID" value="NZ_JBHUIP010000003.1"/>
</dbReference>
<feature type="domain" description="Methyltransferase type 12" evidence="1">
    <location>
        <begin position="52"/>
        <end position="149"/>
    </location>
</feature>
<evidence type="ECO:0000259" key="1">
    <source>
        <dbReference type="Pfam" id="PF08242"/>
    </source>
</evidence>
<dbReference type="Gene3D" id="3.40.50.150">
    <property type="entry name" value="Vaccinia Virus protein VP39"/>
    <property type="match status" value="1"/>
</dbReference>
<dbReference type="Pfam" id="PF10119">
    <property type="entry name" value="MethyTransf_Reg"/>
    <property type="match status" value="1"/>
</dbReference>
<protein>
    <submittedName>
        <fullName evidence="3">Class I SAM-dependent methyltransferase</fullName>
    </submittedName>
</protein>
<evidence type="ECO:0000259" key="2">
    <source>
        <dbReference type="Pfam" id="PF10119"/>
    </source>
</evidence>
<keyword evidence="3" id="KW-0489">Methyltransferase</keyword>
<keyword evidence="3" id="KW-0808">Transferase</keyword>